<protein>
    <recommendedName>
        <fullName evidence="3">Chemotaxis protein</fullName>
    </recommendedName>
</protein>
<gene>
    <name evidence="2" type="ORF">CRN15_29365</name>
    <name evidence="1" type="ORF">CRT62_27305</name>
</gene>
<sequence length="559" mass="62451">MSIQLVLSHYLAGLRERNELDVLLPELLKAMGHNVLSRPQVGPGQAGVDVLSTKTGADGIDEVYVYIIKFGNVGRADLYGGPQSIDPSIREACNDFLRNRLPEPLKPLRKRIVLVSNGVLLQEAQAGFAAQTADIATRPLCSLEFWGSDQLTPWIEQYLFDETLLLARGKSDLRAALAGLEESGSATRRFTRFVDACFEIQADESEQSAATQKKKFLRRCAAASMGWAILLVWGKSEGNLKPGVVTGEYLILRIWAEAVKLELHADHAFADRFENLVTLHIQALVDYFEKVMPTLESPRAVLRWRPERVFYLELMFEELGRLSTLLLLLQQKPGEEAFRTTIRNAIIYLVNQHSGVLLPLYDGHTIDLTLLFCALMGESDWDNTRMIAGEVVARLHHALRTDCYLPVDTDSQEDAIALDRNKAESRDFFQTSTLVPALATVTSLLGDEEAFQSLRDKVLPLMKGVTLERWFPTALLEKLSGSTLGIHSVGISKALSGLRPSAKEEAEASINTFDDAAAPSDFRWYCNWQILVALSARLYRHPLPTWFISEYSLTEPSDD</sequence>
<evidence type="ECO:0000313" key="2">
    <source>
        <dbReference type="EMBL" id="ATM18875.1"/>
    </source>
</evidence>
<geneLocation type="plasmid" evidence="2">
    <name>unnamed</name>
</geneLocation>
<proteinExistence type="predicted"/>
<organism evidence="2">
    <name type="scientific">Raoultella planticola</name>
    <name type="common">Klebsiella planticola</name>
    <dbReference type="NCBI Taxonomy" id="575"/>
    <lineage>
        <taxon>Bacteria</taxon>
        <taxon>Pseudomonadati</taxon>
        <taxon>Pseudomonadota</taxon>
        <taxon>Gammaproteobacteria</taxon>
        <taxon>Enterobacterales</taxon>
        <taxon>Enterobacteriaceae</taxon>
        <taxon>Klebsiella/Raoultella group</taxon>
        <taxon>Raoultella</taxon>
    </lineage>
</organism>
<accession>A0A2C5V8A9</accession>
<reference evidence="2" key="1">
    <citation type="submission" date="2017-10" db="EMBL/GenBank/DDBJ databases">
        <title>FDA dAtabase for Regulatory Grade micrObial Sequences (FDA-ARGOS): Supporting development and validation of Infectious Disease Dx tests.</title>
        <authorList>
            <person name="Croxen M."/>
            <person name="Tallon L.J."/>
            <person name="Sadzewicz L."/>
            <person name="Ott S."/>
            <person name="Zhao X."/>
            <person name="Nagaraj S."/>
            <person name="Vavikolanu K."/>
            <person name="Aluvathingal J."/>
            <person name="Nadendla S."/>
            <person name="Geyer C."/>
            <person name="Sichtig H."/>
        </authorList>
    </citation>
    <scope>NUCLEOTIDE SEQUENCE</scope>
    <source>
        <strain evidence="1">FDAARGOS_429</strain>
        <strain evidence="2">FDAARGOS_430</strain>
        <plasmid evidence="2">unnamed</plasmid>
    </source>
</reference>
<dbReference type="RefSeq" id="WP_009654265.1">
    <property type="nucleotide sequence ID" value="NZ_CP023875.1"/>
</dbReference>
<dbReference type="EMBL" id="CP023875">
    <property type="protein sequence ID" value="ATM08299.1"/>
    <property type="molecule type" value="Genomic_DNA"/>
</dbReference>
<keyword evidence="2" id="KW-0614">Plasmid</keyword>
<evidence type="ECO:0000313" key="1">
    <source>
        <dbReference type="EMBL" id="ATM08299.1"/>
    </source>
</evidence>
<dbReference type="EMBL" id="CP023883">
    <property type="protein sequence ID" value="ATM18875.1"/>
    <property type="molecule type" value="Genomic_DNA"/>
</dbReference>
<accession>A0A291VLY5</accession>
<dbReference type="AlphaFoldDB" id="A0A291VLY5"/>
<name>A0A291VLY5_RAOPL</name>
<evidence type="ECO:0008006" key="3">
    <source>
        <dbReference type="Google" id="ProtNLM"/>
    </source>
</evidence>